<dbReference type="GO" id="GO:0006308">
    <property type="term" value="P:DNA catabolic process"/>
    <property type="evidence" value="ECO:0007669"/>
    <property type="project" value="InterPro"/>
</dbReference>
<evidence type="ECO:0000256" key="5">
    <source>
        <dbReference type="ARBA" id="ARBA00023157"/>
    </source>
</evidence>
<dbReference type="PANTHER" id="PTHR33146:SF26">
    <property type="entry name" value="ENDONUCLEASE 4"/>
    <property type="match status" value="1"/>
</dbReference>
<proteinExistence type="predicted"/>
<dbReference type="CDD" id="cd11010">
    <property type="entry name" value="S1-P1_nuclease"/>
    <property type="match status" value="1"/>
</dbReference>
<feature type="chain" id="PRO_5044299872" evidence="7">
    <location>
        <begin position="23"/>
        <end position="242"/>
    </location>
</feature>
<evidence type="ECO:0000256" key="2">
    <source>
        <dbReference type="ARBA" id="ARBA00022723"/>
    </source>
</evidence>
<evidence type="ECO:0000256" key="7">
    <source>
        <dbReference type="SAM" id="SignalP"/>
    </source>
</evidence>
<accession>A0AB39W7B9</accession>
<evidence type="ECO:0000256" key="6">
    <source>
        <dbReference type="ARBA" id="ARBA00023180"/>
    </source>
</evidence>
<dbReference type="GO" id="GO:0003676">
    <property type="term" value="F:nucleic acid binding"/>
    <property type="evidence" value="ECO:0007669"/>
    <property type="project" value="InterPro"/>
</dbReference>
<keyword evidence="4" id="KW-0378">Hydrolase</keyword>
<dbReference type="GO" id="GO:0016788">
    <property type="term" value="F:hydrolase activity, acting on ester bonds"/>
    <property type="evidence" value="ECO:0007669"/>
    <property type="project" value="InterPro"/>
</dbReference>
<dbReference type="EMBL" id="CP165625">
    <property type="protein sequence ID" value="XDU96386.1"/>
    <property type="molecule type" value="Genomic_DNA"/>
</dbReference>
<evidence type="ECO:0000256" key="1">
    <source>
        <dbReference type="ARBA" id="ARBA00022722"/>
    </source>
</evidence>
<evidence type="ECO:0000256" key="3">
    <source>
        <dbReference type="ARBA" id="ARBA00022759"/>
    </source>
</evidence>
<keyword evidence="3" id="KW-0255">Endonuclease</keyword>
<dbReference type="PANTHER" id="PTHR33146">
    <property type="entry name" value="ENDONUCLEASE 4"/>
    <property type="match status" value="1"/>
</dbReference>
<keyword evidence="6" id="KW-0325">Glycoprotein</keyword>
<keyword evidence="2" id="KW-0479">Metal-binding</keyword>
<dbReference type="SUPFAM" id="SSF48537">
    <property type="entry name" value="Phospholipase C/P1 nuclease"/>
    <property type="match status" value="1"/>
</dbReference>
<dbReference type="GO" id="GO:0046872">
    <property type="term" value="F:metal ion binding"/>
    <property type="evidence" value="ECO:0007669"/>
    <property type="project" value="UniProtKB-KW"/>
</dbReference>
<dbReference type="InterPro" id="IPR003154">
    <property type="entry name" value="S1/P1nuclease"/>
</dbReference>
<sequence length="242" mass="27587">MKKHILVTILFTLSLLPTKALAWGKNGHALVAEVAFNYLDKNTKKIVLGYLDGMTIEDAANWMDNIKDDHIYDYMKPYHYVNFDKGAEVFERSGSNIIFILNQAIKELQNNKNLTKEEIKTKILIIFHLVGDLHQPLHVGYGSDKGGNTMQINYKGQGTNLHSFWDSGIIYYRNIALKDCLGAQFSKKEMNKLQTIDVIAWSKESRSLLDTIYNTGGAKIKDYYVTLVQSQFNHKSKKLAFG</sequence>
<dbReference type="Pfam" id="PF02265">
    <property type="entry name" value="S1-P1_nuclease"/>
    <property type="match status" value="1"/>
</dbReference>
<evidence type="ECO:0000256" key="4">
    <source>
        <dbReference type="ARBA" id="ARBA00022801"/>
    </source>
</evidence>
<organism evidence="8">
    <name type="scientific">Flavobacterium sp. WC2409</name>
    <dbReference type="NCBI Taxonomy" id="3234139"/>
    <lineage>
        <taxon>Bacteria</taxon>
        <taxon>Pseudomonadati</taxon>
        <taxon>Bacteroidota</taxon>
        <taxon>Flavobacteriia</taxon>
        <taxon>Flavobacteriales</taxon>
        <taxon>Flavobacteriaceae</taxon>
        <taxon>Flavobacterium</taxon>
    </lineage>
</organism>
<keyword evidence="1" id="KW-0540">Nuclease</keyword>
<gene>
    <name evidence="8" type="ORF">AB3G34_04585</name>
</gene>
<dbReference type="GO" id="GO:0004519">
    <property type="term" value="F:endonuclease activity"/>
    <property type="evidence" value="ECO:0007669"/>
    <property type="project" value="UniProtKB-KW"/>
</dbReference>
<dbReference type="InterPro" id="IPR008947">
    <property type="entry name" value="PLipase_C/P1_nuclease_dom_sf"/>
</dbReference>
<reference evidence="8" key="1">
    <citation type="submission" date="2024-07" db="EMBL/GenBank/DDBJ databases">
        <authorList>
            <person name="Biller S.J."/>
        </authorList>
    </citation>
    <scope>NUCLEOTIDE SEQUENCE</scope>
    <source>
        <strain evidence="8">WC2409</strain>
    </source>
</reference>
<keyword evidence="5" id="KW-1015">Disulfide bond</keyword>
<protein>
    <submittedName>
        <fullName evidence="8">S1/P1 nuclease</fullName>
    </submittedName>
</protein>
<evidence type="ECO:0000313" key="8">
    <source>
        <dbReference type="EMBL" id="XDU96386.1"/>
    </source>
</evidence>
<keyword evidence="7" id="KW-0732">Signal</keyword>
<dbReference type="RefSeq" id="WP_369753583.1">
    <property type="nucleotide sequence ID" value="NZ_CP165625.1"/>
</dbReference>
<dbReference type="Gene3D" id="1.10.575.10">
    <property type="entry name" value="P1 Nuclease"/>
    <property type="match status" value="1"/>
</dbReference>
<feature type="signal peptide" evidence="7">
    <location>
        <begin position="1"/>
        <end position="22"/>
    </location>
</feature>
<name>A0AB39W7B9_9FLAO</name>
<dbReference type="AlphaFoldDB" id="A0AB39W7B9"/>